<dbReference type="PROSITE" id="PS50893">
    <property type="entry name" value="ABC_TRANSPORTER_2"/>
    <property type="match status" value="1"/>
</dbReference>
<evidence type="ECO:0000259" key="6">
    <source>
        <dbReference type="PROSITE" id="PS50893"/>
    </source>
</evidence>
<feature type="region of interest" description="Disordered" evidence="5">
    <location>
        <begin position="1"/>
        <end position="26"/>
    </location>
</feature>
<organism evidence="7 8">
    <name type="scientific">Phormidium pseudopriestleyi FRX01</name>
    <dbReference type="NCBI Taxonomy" id="1759528"/>
    <lineage>
        <taxon>Bacteria</taxon>
        <taxon>Bacillati</taxon>
        <taxon>Cyanobacteriota</taxon>
        <taxon>Cyanophyceae</taxon>
        <taxon>Oscillatoriophycideae</taxon>
        <taxon>Oscillatoriales</taxon>
        <taxon>Oscillatoriaceae</taxon>
        <taxon>Phormidium</taxon>
    </lineage>
</organism>
<dbReference type="PANTHER" id="PTHR43553">
    <property type="entry name" value="HEAVY METAL TRANSPORTER"/>
    <property type="match status" value="1"/>
</dbReference>
<accession>A0ABS3FVN1</accession>
<dbReference type="InterPro" id="IPR003439">
    <property type="entry name" value="ABC_transporter-like_ATP-bd"/>
</dbReference>
<comment type="similarity">
    <text evidence="1">Belongs to the ABC transporter superfamily.</text>
</comment>
<reference evidence="7 8" key="1">
    <citation type="submission" date="2021-03" db="EMBL/GenBank/DDBJ databases">
        <title>Metabolic Capacity of the Antarctic Cyanobacterium Phormidium pseudopriestleyi that Sustains Oxygenic Photosynthesis in the Presence of Hydrogen Sulfide.</title>
        <authorList>
            <person name="Lumian J.E."/>
            <person name="Jungblut A.D."/>
            <person name="Dillon M.L."/>
            <person name="Hawes I."/>
            <person name="Doran P.T."/>
            <person name="Mackey T.J."/>
            <person name="Dick G.J."/>
            <person name="Grettenberger C.L."/>
            <person name="Sumner D.Y."/>
        </authorList>
    </citation>
    <scope>NUCLEOTIDE SEQUENCE [LARGE SCALE GENOMIC DNA]</scope>
    <source>
        <strain evidence="7 8">FRX01</strain>
    </source>
</reference>
<dbReference type="SUPFAM" id="SSF52540">
    <property type="entry name" value="P-loop containing nucleoside triphosphate hydrolases"/>
    <property type="match status" value="1"/>
</dbReference>
<evidence type="ECO:0000313" key="8">
    <source>
        <dbReference type="Proteomes" id="UP000664844"/>
    </source>
</evidence>
<dbReference type="PROSITE" id="PS00211">
    <property type="entry name" value="ABC_TRANSPORTER_1"/>
    <property type="match status" value="1"/>
</dbReference>
<evidence type="ECO:0000256" key="1">
    <source>
        <dbReference type="ARBA" id="ARBA00005417"/>
    </source>
</evidence>
<protein>
    <submittedName>
        <fullName evidence="7">ABC transporter ATP-binding protein</fullName>
    </submittedName>
</protein>
<comment type="caution">
    <text evidence="7">The sequence shown here is derived from an EMBL/GenBank/DDBJ whole genome shotgun (WGS) entry which is preliminary data.</text>
</comment>
<proteinExistence type="inferred from homology"/>
<dbReference type="InterPro" id="IPR017871">
    <property type="entry name" value="ABC_transporter-like_CS"/>
</dbReference>
<keyword evidence="4 7" id="KW-0067">ATP-binding</keyword>
<evidence type="ECO:0000256" key="4">
    <source>
        <dbReference type="ARBA" id="ARBA00022840"/>
    </source>
</evidence>
<dbReference type="CDD" id="cd03225">
    <property type="entry name" value="ABC_cobalt_CbiO_domain1"/>
    <property type="match status" value="1"/>
</dbReference>
<keyword evidence="2" id="KW-0813">Transport</keyword>
<dbReference type="Proteomes" id="UP000664844">
    <property type="component" value="Unassembled WGS sequence"/>
</dbReference>
<keyword evidence="3" id="KW-0547">Nucleotide-binding</keyword>
<dbReference type="InterPro" id="IPR003593">
    <property type="entry name" value="AAA+_ATPase"/>
</dbReference>
<dbReference type="Gene3D" id="3.40.50.300">
    <property type="entry name" value="P-loop containing nucleotide triphosphate hydrolases"/>
    <property type="match status" value="1"/>
</dbReference>
<evidence type="ECO:0000256" key="2">
    <source>
        <dbReference type="ARBA" id="ARBA00022448"/>
    </source>
</evidence>
<dbReference type="InterPro" id="IPR015856">
    <property type="entry name" value="ABC_transpr_CbiO/EcfA_su"/>
</dbReference>
<dbReference type="PANTHER" id="PTHR43553:SF24">
    <property type="entry name" value="ENERGY-COUPLING FACTOR TRANSPORTER ATP-BINDING PROTEIN ECFA1"/>
    <property type="match status" value="1"/>
</dbReference>
<feature type="domain" description="ABC transporter" evidence="6">
    <location>
        <begin position="38"/>
        <end position="265"/>
    </location>
</feature>
<evidence type="ECO:0000256" key="3">
    <source>
        <dbReference type="ARBA" id="ARBA00022741"/>
    </source>
</evidence>
<dbReference type="Pfam" id="PF00005">
    <property type="entry name" value="ABC_tran"/>
    <property type="match status" value="1"/>
</dbReference>
<dbReference type="EMBL" id="JAFLQW010000507">
    <property type="protein sequence ID" value="MBO0351179.1"/>
    <property type="molecule type" value="Genomic_DNA"/>
</dbReference>
<gene>
    <name evidence="7" type="ORF">J0895_19295</name>
</gene>
<name>A0ABS3FVN1_9CYAN</name>
<keyword evidence="8" id="KW-1185">Reference proteome</keyword>
<evidence type="ECO:0000256" key="5">
    <source>
        <dbReference type="SAM" id="MobiDB-lite"/>
    </source>
</evidence>
<dbReference type="SMART" id="SM00382">
    <property type="entry name" value="AAA"/>
    <property type="match status" value="1"/>
</dbReference>
<dbReference type="InterPro" id="IPR050095">
    <property type="entry name" value="ECF_ABC_transporter_ATP-bd"/>
</dbReference>
<sequence>MKEQIEPLTSNNLAENLPENDLEVSSNSPGIEQENVAIAIHELGFSYPDKADVLQNISLRIHPGDRVGLIGSNGAGKTSLFLSICGILQPISGQITLLNRPVIPGEFRPEIGLVFQNPNDQLFSASVWDDVAFGPQNMGLSGSELSDRVRTALDLTGVQDLETRPPHHLSGGQKRMVAIATVLAMQPQIILYDEPSANLDLRARRRLIHFLQASQETLLISSHDLELILEVCDRVILMDEGRIITTGSPDIVMADAPLMEAHGLEKPHSLLHHRPLHHP</sequence>
<dbReference type="InterPro" id="IPR027417">
    <property type="entry name" value="P-loop_NTPase"/>
</dbReference>
<evidence type="ECO:0000313" key="7">
    <source>
        <dbReference type="EMBL" id="MBO0351179.1"/>
    </source>
</evidence>
<dbReference type="RefSeq" id="WP_207089630.1">
    <property type="nucleotide sequence ID" value="NZ_JAFLQW010000507.1"/>
</dbReference>
<dbReference type="GO" id="GO:0005524">
    <property type="term" value="F:ATP binding"/>
    <property type="evidence" value="ECO:0007669"/>
    <property type="project" value="UniProtKB-KW"/>
</dbReference>